<evidence type="ECO:0000256" key="2">
    <source>
        <dbReference type="ARBA" id="ARBA00004941"/>
    </source>
</evidence>
<keyword evidence="8" id="KW-1185">Reference proteome</keyword>
<comment type="similarity">
    <text evidence="5">Belongs to the lyase 1 family. Argininosuccinate lyase subfamily.</text>
</comment>
<evidence type="ECO:0000313" key="8">
    <source>
        <dbReference type="Proteomes" id="UP000292424"/>
    </source>
</evidence>
<dbReference type="GO" id="GO:0042450">
    <property type="term" value="P:L-arginine biosynthetic process via ornithine"/>
    <property type="evidence" value="ECO:0007669"/>
    <property type="project" value="UniProtKB-UniRule"/>
</dbReference>
<dbReference type="PANTHER" id="PTHR43814">
    <property type="entry name" value="ARGININOSUCCINATE LYASE"/>
    <property type="match status" value="1"/>
</dbReference>
<dbReference type="CDD" id="cd01359">
    <property type="entry name" value="Argininosuccinate_lyase"/>
    <property type="match status" value="1"/>
</dbReference>
<dbReference type="GO" id="GO:0005829">
    <property type="term" value="C:cytosol"/>
    <property type="evidence" value="ECO:0007669"/>
    <property type="project" value="TreeGrafter"/>
</dbReference>
<reference evidence="7 8" key="1">
    <citation type="submission" date="2019-09" db="EMBL/GenBank/DDBJ databases">
        <title>Complete genome sequence of Arachidicoccus sp. B3-10 isolated from apple orchard soil.</title>
        <authorList>
            <person name="Kim H.S."/>
            <person name="Han K.-I."/>
            <person name="Suh M.K."/>
            <person name="Lee K.C."/>
            <person name="Eom M.K."/>
            <person name="Kim J.-S."/>
            <person name="Kang S.W."/>
            <person name="Sin Y."/>
            <person name="Lee J.-S."/>
        </authorList>
    </citation>
    <scope>NUCLEOTIDE SEQUENCE [LARGE SCALE GENOMIC DNA]</scope>
    <source>
        <strain evidence="7 8">B3-10</strain>
    </source>
</reference>
<evidence type="ECO:0000256" key="5">
    <source>
        <dbReference type="HAMAP-Rule" id="MF_00006"/>
    </source>
</evidence>
<dbReference type="InterPro" id="IPR009049">
    <property type="entry name" value="Argininosuccinate_lyase"/>
</dbReference>
<dbReference type="HAMAP" id="MF_00006">
    <property type="entry name" value="Arg_succ_lyase"/>
    <property type="match status" value="1"/>
</dbReference>
<dbReference type="InterPro" id="IPR000362">
    <property type="entry name" value="Fumarate_lyase_fam"/>
</dbReference>
<comment type="pathway">
    <text evidence="2 5">Amino-acid biosynthesis; L-arginine biosynthesis; L-arginine from L-ornithine and carbamoyl phosphate: step 3/3.</text>
</comment>
<comment type="catalytic activity">
    <reaction evidence="1 5">
        <text>2-(N(omega)-L-arginino)succinate = fumarate + L-arginine</text>
        <dbReference type="Rhea" id="RHEA:24020"/>
        <dbReference type="ChEBI" id="CHEBI:29806"/>
        <dbReference type="ChEBI" id="CHEBI:32682"/>
        <dbReference type="ChEBI" id="CHEBI:57472"/>
        <dbReference type="EC" id="4.3.2.1"/>
    </reaction>
</comment>
<name>A0A5P2G9G6_9BACT</name>
<dbReference type="EMBL" id="CP044016">
    <property type="protein sequence ID" value="QES90582.1"/>
    <property type="molecule type" value="Genomic_DNA"/>
</dbReference>
<sequence>MKLWQKNTDSLKDVEIFTVGRDREFDLLLAPYDVLGNMAHATMLASIGLLTESEKDDLLAELKNIYAKTQSEGDDKFTISDDVEDVHSQIEFLLTQKLGDTGKKIHSARSRNDQVLVDIKLFLRSEIEKTVSSVQTLFKLLIEKSEQWKNVLMPGYTHLQIAMPSSFGLWLGAYAESLVDDTIQLKAAYNIVNKNPLGSAAGYGSSFPINRTMTTELLGFGDLNYNVVYAQMGRGKAERITAMALANVADTLARFSMDACMYCNQNFDFIHFPAELTTGSSIMPHKKNPDVFELVRAQCNRIKALPNEIMMMTTNLPLGYNRDLQLLKEHLFPALTMLRSCIDIVELMINNMTVRDNILKEEKYKYLFSVEEVNKLVLEGVPFRDAYKQVGLSIENGTFNYENIELHHTHEGSLGNLCNDKIETTMYKVLAGFHFEDAHKAIDKLIQ</sequence>
<dbReference type="Proteomes" id="UP000292424">
    <property type="component" value="Chromosome"/>
</dbReference>
<evidence type="ECO:0000256" key="1">
    <source>
        <dbReference type="ARBA" id="ARBA00000985"/>
    </source>
</evidence>
<dbReference type="GO" id="GO:0004056">
    <property type="term" value="F:argininosuccinate lyase activity"/>
    <property type="evidence" value="ECO:0007669"/>
    <property type="project" value="UniProtKB-UniRule"/>
</dbReference>
<dbReference type="PRINTS" id="PR00145">
    <property type="entry name" value="ARGSUCLYASE"/>
</dbReference>
<evidence type="ECO:0000256" key="3">
    <source>
        <dbReference type="ARBA" id="ARBA00012338"/>
    </source>
</evidence>
<dbReference type="EC" id="4.3.2.1" evidence="3 5"/>
<dbReference type="KEGG" id="arac:E0W69_018620"/>
<gene>
    <name evidence="5 7" type="primary">argH</name>
    <name evidence="7" type="ORF">E0W69_018620</name>
</gene>
<protein>
    <recommendedName>
        <fullName evidence="3 5">Argininosuccinate lyase</fullName>
        <shortName evidence="5">ASAL</shortName>
        <ecNumber evidence="3 5">4.3.2.1</ecNumber>
    </recommendedName>
    <alternativeName>
        <fullName evidence="5">Arginosuccinase</fullName>
    </alternativeName>
</protein>
<dbReference type="InterPro" id="IPR022761">
    <property type="entry name" value="Fumarate_lyase_N"/>
</dbReference>
<dbReference type="Gene3D" id="1.20.200.10">
    <property type="entry name" value="Fumarase/aspartase (Central domain)"/>
    <property type="match status" value="1"/>
</dbReference>
<proteinExistence type="inferred from homology"/>
<dbReference type="OrthoDB" id="9769623at2"/>
<evidence type="ECO:0000259" key="6">
    <source>
        <dbReference type="Pfam" id="PF00206"/>
    </source>
</evidence>
<dbReference type="AlphaFoldDB" id="A0A5P2G9G6"/>
<dbReference type="RefSeq" id="WP_131331568.1">
    <property type="nucleotide sequence ID" value="NZ_CP044016.1"/>
</dbReference>
<accession>A0A5P2G9G6</accession>
<dbReference type="InterPro" id="IPR008948">
    <property type="entry name" value="L-Aspartase-like"/>
</dbReference>
<comment type="subcellular location">
    <subcellularLocation>
        <location evidence="5">Cytoplasm</location>
    </subcellularLocation>
</comment>
<evidence type="ECO:0000313" key="7">
    <source>
        <dbReference type="EMBL" id="QES90582.1"/>
    </source>
</evidence>
<keyword evidence="5 7" id="KW-0456">Lyase</keyword>
<dbReference type="PROSITE" id="PS00163">
    <property type="entry name" value="FUMARATE_LYASES"/>
    <property type="match status" value="1"/>
</dbReference>
<dbReference type="SUPFAM" id="SSF48557">
    <property type="entry name" value="L-aspartase-like"/>
    <property type="match status" value="1"/>
</dbReference>
<dbReference type="UniPathway" id="UPA00068">
    <property type="reaction ID" value="UER00114"/>
</dbReference>
<dbReference type="PRINTS" id="PR00149">
    <property type="entry name" value="FUMRATELYASE"/>
</dbReference>
<dbReference type="InterPro" id="IPR020557">
    <property type="entry name" value="Fumarate_lyase_CS"/>
</dbReference>
<feature type="domain" description="Fumarate lyase N-terminal" evidence="6">
    <location>
        <begin position="30"/>
        <end position="302"/>
    </location>
</feature>
<dbReference type="Pfam" id="PF00206">
    <property type="entry name" value="Lyase_1"/>
    <property type="match status" value="1"/>
</dbReference>
<dbReference type="NCBIfam" id="TIGR00838">
    <property type="entry name" value="argH"/>
    <property type="match status" value="1"/>
</dbReference>
<keyword evidence="4 5" id="KW-0055">Arginine biosynthesis</keyword>
<keyword evidence="5" id="KW-0963">Cytoplasm</keyword>
<keyword evidence="5" id="KW-0028">Amino-acid biosynthesis</keyword>
<dbReference type="InterPro" id="IPR024083">
    <property type="entry name" value="Fumarase/histidase_N"/>
</dbReference>
<evidence type="ECO:0000256" key="4">
    <source>
        <dbReference type="ARBA" id="ARBA00022571"/>
    </source>
</evidence>
<dbReference type="Gene3D" id="1.10.275.10">
    <property type="entry name" value="Fumarase/aspartase (N-terminal domain)"/>
    <property type="match status" value="1"/>
</dbReference>
<organism evidence="7 8">
    <name type="scientific">Rhizosphaericola mali</name>
    <dbReference type="NCBI Taxonomy" id="2545455"/>
    <lineage>
        <taxon>Bacteria</taxon>
        <taxon>Pseudomonadati</taxon>
        <taxon>Bacteroidota</taxon>
        <taxon>Chitinophagia</taxon>
        <taxon>Chitinophagales</taxon>
        <taxon>Chitinophagaceae</taxon>
        <taxon>Rhizosphaericola</taxon>
    </lineage>
</organism>
<dbReference type="Gene3D" id="1.10.40.30">
    <property type="entry name" value="Fumarase/aspartase (C-terminal domain)"/>
    <property type="match status" value="1"/>
</dbReference>
<dbReference type="PANTHER" id="PTHR43814:SF1">
    <property type="entry name" value="ARGININOSUCCINATE LYASE"/>
    <property type="match status" value="1"/>
</dbReference>